<feature type="domain" description="HTH marR-type" evidence="1">
    <location>
        <begin position="3"/>
        <end position="140"/>
    </location>
</feature>
<dbReference type="InterPro" id="IPR000835">
    <property type="entry name" value="HTH_MarR-typ"/>
</dbReference>
<dbReference type="InterPro" id="IPR039422">
    <property type="entry name" value="MarR/SlyA-like"/>
</dbReference>
<dbReference type="EMBL" id="JAGFWR010000040">
    <property type="protein sequence ID" value="MBO4165358.1"/>
    <property type="molecule type" value="Genomic_DNA"/>
</dbReference>
<dbReference type="Proteomes" id="UP000671399">
    <property type="component" value="Unassembled WGS sequence"/>
</dbReference>
<dbReference type="InterPro" id="IPR036388">
    <property type="entry name" value="WH-like_DNA-bd_sf"/>
</dbReference>
<dbReference type="InterPro" id="IPR036390">
    <property type="entry name" value="WH_DNA-bd_sf"/>
</dbReference>
<accession>A0ABS3VI78</accession>
<dbReference type="PANTHER" id="PTHR33164:SF106">
    <property type="entry name" value="TRANSCRIPTIONAL REGULATORY PROTEIN"/>
    <property type="match status" value="1"/>
</dbReference>
<dbReference type="CDD" id="cd00090">
    <property type="entry name" value="HTH_ARSR"/>
    <property type="match status" value="1"/>
</dbReference>
<organism evidence="2 3">
    <name type="scientific">Micromonospora antibiotica</name>
    <dbReference type="NCBI Taxonomy" id="2807623"/>
    <lineage>
        <taxon>Bacteria</taxon>
        <taxon>Bacillati</taxon>
        <taxon>Actinomycetota</taxon>
        <taxon>Actinomycetes</taxon>
        <taxon>Micromonosporales</taxon>
        <taxon>Micromonosporaceae</taxon>
        <taxon>Micromonospora</taxon>
    </lineage>
</organism>
<sequence>MSKRELVGLVATHLRLLQQSIDAFDEATAAALEINRTDLRALDLLLEGDKPLSAGELSNALSLSPAATTTVIDRLQRAGLADRIADPHNRRRVLVAATDAARGAERQIYAPVGVAGSEALGRYTSEQLATILDFLRVARHVQEEQTARIASTQTRLYPT</sequence>
<keyword evidence="3" id="KW-1185">Reference proteome</keyword>
<dbReference type="InterPro" id="IPR011991">
    <property type="entry name" value="ArsR-like_HTH"/>
</dbReference>
<dbReference type="PANTHER" id="PTHR33164">
    <property type="entry name" value="TRANSCRIPTIONAL REGULATOR, MARR FAMILY"/>
    <property type="match status" value="1"/>
</dbReference>
<dbReference type="SUPFAM" id="SSF46785">
    <property type="entry name" value="Winged helix' DNA-binding domain"/>
    <property type="match status" value="1"/>
</dbReference>
<proteinExistence type="predicted"/>
<dbReference type="Gene3D" id="1.10.10.10">
    <property type="entry name" value="Winged helix-like DNA-binding domain superfamily/Winged helix DNA-binding domain"/>
    <property type="match status" value="1"/>
</dbReference>
<dbReference type="PROSITE" id="PS50995">
    <property type="entry name" value="HTH_MARR_2"/>
    <property type="match status" value="1"/>
</dbReference>
<reference evidence="2 3" key="1">
    <citation type="submission" date="2021-03" db="EMBL/GenBank/DDBJ databases">
        <authorList>
            <person name="Lee D.-H."/>
        </authorList>
    </citation>
    <scope>NUCLEOTIDE SEQUENCE [LARGE SCALE GENOMIC DNA]</scope>
    <source>
        <strain evidence="2 3">MMS20-R2-23</strain>
    </source>
</reference>
<dbReference type="Pfam" id="PF12802">
    <property type="entry name" value="MarR_2"/>
    <property type="match status" value="1"/>
</dbReference>
<protein>
    <submittedName>
        <fullName evidence="2">MarR family transcriptional regulator</fullName>
    </submittedName>
</protein>
<evidence type="ECO:0000259" key="1">
    <source>
        <dbReference type="PROSITE" id="PS50995"/>
    </source>
</evidence>
<gene>
    <name evidence="2" type="ORF">JQN83_31865</name>
</gene>
<comment type="caution">
    <text evidence="2">The sequence shown here is derived from an EMBL/GenBank/DDBJ whole genome shotgun (WGS) entry which is preliminary data.</text>
</comment>
<name>A0ABS3VI78_9ACTN</name>
<evidence type="ECO:0000313" key="3">
    <source>
        <dbReference type="Proteomes" id="UP000671399"/>
    </source>
</evidence>
<evidence type="ECO:0000313" key="2">
    <source>
        <dbReference type="EMBL" id="MBO4165358.1"/>
    </source>
</evidence>
<dbReference type="SMART" id="SM00347">
    <property type="entry name" value="HTH_MARR"/>
    <property type="match status" value="1"/>
</dbReference>
<dbReference type="RefSeq" id="WP_208570860.1">
    <property type="nucleotide sequence ID" value="NZ_JAGFWR010000040.1"/>
</dbReference>